<evidence type="ECO:0000259" key="5">
    <source>
        <dbReference type="Pfam" id="PF01923"/>
    </source>
</evidence>
<evidence type="ECO:0000313" key="6">
    <source>
        <dbReference type="EMBL" id="GAN95942.1"/>
    </source>
</evidence>
<evidence type="ECO:0000256" key="1">
    <source>
        <dbReference type="ARBA" id="ARBA00022679"/>
    </source>
</evidence>
<gene>
    <name evidence="6" type="ORF">Geu3261_0043_015</name>
</gene>
<name>A0A0D6PXA3_KOMEU</name>
<comment type="catalytic activity">
    <reaction evidence="4">
        <text>2 cob(II)alamin + reduced [electron-transfer flavoprotein] + 2 ATP = 2 adenosylcob(III)alamin + 2 triphosphate + oxidized [electron-transfer flavoprotein] + 3 H(+)</text>
        <dbReference type="Rhea" id="RHEA:28671"/>
        <dbReference type="Rhea" id="RHEA-COMP:10685"/>
        <dbReference type="Rhea" id="RHEA-COMP:10686"/>
        <dbReference type="ChEBI" id="CHEBI:15378"/>
        <dbReference type="ChEBI" id="CHEBI:16304"/>
        <dbReference type="ChEBI" id="CHEBI:18036"/>
        <dbReference type="ChEBI" id="CHEBI:18408"/>
        <dbReference type="ChEBI" id="CHEBI:30616"/>
        <dbReference type="ChEBI" id="CHEBI:57692"/>
        <dbReference type="ChEBI" id="CHEBI:58307"/>
        <dbReference type="EC" id="2.5.1.17"/>
    </reaction>
</comment>
<dbReference type="PANTHER" id="PTHR12213">
    <property type="entry name" value="CORRINOID ADENOSYLTRANSFERASE"/>
    <property type="match status" value="1"/>
</dbReference>
<sequence length="190" mass="20376">MTIRIDRIVTRGGDRGQTSLGNGERVPKDSARIEALGALDEANAIIGLLRGTLPTGRNTTFIAWIQGLLFDIGGAVCMPASPPRPLPHAAEALQAMEQEVERLRADIPPLRSFILPGGTPAAAHAHLARTVVRRAERRLATLARQDDIGTDIPACMNRLSDYLFVLGRHLNDNGAADLTWTPASPPPGLN</sequence>
<evidence type="ECO:0000256" key="3">
    <source>
        <dbReference type="ARBA" id="ARBA00022840"/>
    </source>
</evidence>
<comment type="pathway">
    <text evidence="4">Cofactor biosynthesis; adenosylcobalamin biosynthesis; adenosylcobalamin from cob(II)yrinate a,c-diamide: step 2/7.</text>
</comment>
<dbReference type="InterPro" id="IPR016030">
    <property type="entry name" value="CblAdoTrfase-like"/>
</dbReference>
<feature type="domain" description="Cobalamin adenosyltransferase-like" evidence="5">
    <location>
        <begin position="8"/>
        <end position="169"/>
    </location>
</feature>
<keyword evidence="3 4" id="KW-0067">ATP-binding</keyword>
<dbReference type="EMBL" id="BANI01000041">
    <property type="protein sequence ID" value="GAN95942.1"/>
    <property type="molecule type" value="Genomic_DNA"/>
</dbReference>
<comment type="catalytic activity">
    <reaction evidence="4">
        <text>2 cob(II)yrinate a,c diamide + reduced [electron-transfer flavoprotein] + 2 ATP = 2 adenosylcob(III)yrinate a,c-diamide + 2 triphosphate + oxidized [electron-transfer flavoprotein] + 3 H(+)</text>
        <dbReference type="Rhea" id="RHEA:11528"/>
        <dbReference type="Rhea" id="RHEA-COMP:10685"/>
        <dbReference type="Rhea" id="RHEA-COMP:10686"/>
        <dbReference type="ChEBI" id="CHEBI:15378"/>
        <dbReference type="ChEBI" id="CHEBI:18036"/>
        <dbReference type="ChEBI" id="CHEBI:30616"/>
        <dbReference type="ChEBI" id="CHEBI:57692"/>
        <dbReference type="ChEBI" id="CHEBI:58307"/>
        <dbReference type="ChEBI" id="CHEBI:58503"/>
        <dbReference type="ChEBI" id="CHEBI:58537"/>
        <dbReference type="EC" id="2.5.1.17"/>
    </reaction>
</comment>
<protein>
    <recommendedName>
        <fullName evidence="4">Corrinoid adenosyltransferase</fullName>
        <ecNumber evidence="4">2.5.1.17</ecNumber>
    </recommendedName>
    <alternativeName>
        <fullName evidence="4">Cob(II)alamin adenosyltransferase</fullName>
    </alternativeName>
    <alternativeName>
        <fullName evidence="4">Cob(II)yrinic acid a,c-diamide adenosyltransferase</fullName>
    </alternativeName>
    <alternativeName>
        <fullName evidence="4">Cobinamide/cobalamin adenosyltransferase</fullName>
    </alternativeName>
</protein>
<proteinExistence type="inferred from homology"/>
<organism evidence="6 7">
    <name type="scientific">Komagataeibacter europaeus NBRC 3261</name>
    <dbReference type="NCBI Taxonomy" id="1234669"/>
    <lineage>
        <taxon>Bacteria</taxon>
        <taxon>Pseudomonadati</taxon>
        <taxon>Pseudomonadota</taxon>
        <taxon>Alphaproteobacteria</taxon>
        <taxon>Acetobacterales</taxon>
        <taxon>Acetobacteraceae</taxon>
        <taxon>Komagataeibacter</taxon>
    </lineage>
</organism>
<accession>A0A0D6PXA3</accession>
<comment type="caution">
    <text evidence="6">The sequence shown here is derived from an EMBL/GenBank/DDBJ whole genome shotgun (WGS) entry which is preliminary data.</text>
</comment>
<dbReference type="AlphaFoldDB" id="A0A0D6PXA3"/>
<evidence type="ECO:0000256" key="2">
    <source>
        <dbReference type="ARBA" id="ARBA00022741"/>
    </source>
</evidence>
<comment type="similarity">
    <text evidence="4">Belongs to the Cob(I)alamin adenosyltransferase family.</text>
</comment>
<dbReference type="GO" id="GO:0009236">
    <property type="term" value="P:cobalamin biosynthetic process"/>
    <property type="evidence" value="ECO:0007669"/>
    <property type="project" value="UniProtKB-UniRule"/>
</dbReference>
<dbReference type="Pfam" id="PF01923">
    <property type="entry name" value="Cob_adeno_trans"/>
    <property type="match status" value="1"/>
</dbReference>
<dbReference type="PANTHER" id="PTHR12213:SF0">
    <property type="entry name" value="CORRINOID ADENOSYLTRANSFERASE MMAB"/>
    <property type="match status" value="1"/>
</dbReference>
<dbReference type="EC" id="2.5.1.17" evidence="4"/>
<reference evidence="6 7" key="1">
    <citation type="submission" date="2012-11" db="EMBL/GenBank/DDBJ databases">
        <title>Whole genome sequence of Gluconacetobacter europaeus NBRC3261.</title>
        <authorList>
            <person name="Azuma Y."/>
            <person name="Higashiura N."/>
            <person name="Hirakawa H."/>
            <person name="Matsushita K."/>
        </authorList>
    </citation>
    <scope>NUCLEOTIDE SEQUENCE [LARGE SCALE GENOMIC DNA]</scope>
    <source>
        <strain evidence="6 7">NBRC 3261</strain>
    </source>
</reference>
<dbReference type="GO" id="GO:0008817">
    <property type="term" value="F:corrinoid adenosyltransferase activity"/>
    <property type="evidence" value="ECO:0007669"/>
    <property type="project" value="UniProtKB-UniRule"/>
</dbReference>
<evidence type="ECO:0000313" key="7">
    <source>
        <dbReference type="Proteomes" id="UP000032675"/>
    </source>
</evidence>
<dbReference type="UniPathway" id="UPA00148">
    <property type="reaction ID" value="UER00233"/>
</dbReference>
<evidence type="ECO:0000256" key="4">
    <source>
        <dbReference type="RuleBase" id="RU366026"/>
    </source>
</evidence>
<dbReference type="SUPFAM" id="SSF89028">
    <property type="entry name" value="Cobalamin adenosyltransferase-like"/>
    <property type="match status" value="1"/>
</dbReference>
<dbReference type="GO" id="GO:0005524">
    <property type="term" value="F:ATP binding"/>
    <property type="evidence" value="ECO:0007669"/>
    <property type="project" value="UniProtKB-UniRule"/>
</dbReference>
<keyword evidence="2 4" id="KW-0547">Nucleotide-binding</keyword>
<keyword evidence="4" id="KW-0169">Cobalamin biosynthesis</keyword>
<dbReference type="Proteomes" id="UP000032675">
    <property type="component" value="Unassembled WGS sequence"/>
</dbReference>
<dbReference type="RefSeq" id="WP_048850521.1">
    <property type="nucleotide sequence ID" value="NZ_BANI01000041.1"/>
</dbReference>
<dbReference type="InterPro" id="IPR029499">
    <property type="entry name" value="PduO-typ"/>
</dbReference>
<dbReference type="InterPro" id="IPR036451">
    <property type="entry name" value="CblAdoTrfase-like_sf"/>
</dbReference>
<dbReference type="Gene3D" id="1.20.1200.10">
    <property type="entry name" value="Cobalamin adenosyltransferase-like"/>
    <property type="match status" value="1"/>
</dbReference>
<keyword evidence="1 4" id="KW-0808">Transferase</keyword>
<dbReference type="NCBIfam" id="TIGR00636">
    <property type="entry name" value="PduO_Nterm"/>
    <property type="match status" value="1"/>
</dbReference>